<sequence>MSLLQNARAVWRTLVVILTPTLLLPLIVRSSQESRCGYVVLVMAVYWVTEALPLAVTALLPVVLFPLLGVMKSRDVGTMYFKDVLFFLMGTLVVAAATEETKLHRRFALRFLLLVGVKPRRLLLGVMLVTWFLSMWMTNVATTAMMTPIARVLLARLFDAKRQQRQALKGPVQRQKLMFCA</sequence>
<dbReference type="InterPro" id="IPR001898">
    <property type="entry name" value="SLC13A/DASS"/>
</dbReference>
<dbReference type="PANTHER" id="PTHR10283">
    <property type="entry name" value="SOLUTE CARRIER FAMILY 13 MEMBER"/>
    <property type="match status" value="1"/>
</dbReference>
<accession>A0ABD0L3N3</accession>
<feature type="transmembrane region" description="Helical" evidence="6">
    <location>
        <begin position="80"/>
        <end position="98"/>
    </location>
</feature>
<comment type="similarity">
    <text evidence="2">Belongs to the SLC13A/DASS transporter (TC 2.A.47) family. NADC subfamily.</text>
</comment>
<keyword evidence="4 6" id="KW-1133">Transmembrane helix</keyword>
<evidence type="ECO:0000256" key="3">
    <source>
        <dbReference type="ARBA" id="ARBA00022692"/>
    </source>
</evidence>
<evidence type="ECO:0000256" key="1">
    <source>
        <dbReference type="ARBA" id="ARBA00004141"/>
    </source>
</evidence>
<feature type="transmembrane region" description="Helical" evidence="6">
    <location>
        <begin position="40"/>
        <end position="68"/>
    </location>
</feature>
<feature type="transmembrane region" description="Helical" evidence="6">
    <location>
        <begin position="9"/>
        <end position="28"/>
    </location>
</feature>
<dbReference type="AlphaFoldDB" id="A0ABD0L3N3"/>
<keyword evidence="3 6" id="KW-0812">Transmembrane</keyword>
<dbReference type="EMBL" id="JACVVK020000087">
    <property type="protein sequence ID" value="KAK7494027.1"/>
    <property type="molecule type" value="Genomic_DNA"/>
</dbReference>
<keyword evidence="5 6" id="KW-0472">Membrane</keyword>
<dbReference type="GO" id="GO:0016020">
    <property type="term" value="C:membrane"/>
    <property type="evidence" value="ECO:0007669"/>
    <property type="project" value="UniProtKB-SubCell"/>
</dbReference>
<keyword evidence="8" id="KW-1185">Reference proteome</keyword>
<dbReference type="Pfam" id="PF00939">
    <property type="entry name" value="Na_sulph_symp"/>
    <property type="match status" value="1"/>
</dbReference>
<dbReference type="GO" id="GO:0022857">
    <property type="term" value="F:transmembrane transporter activity"/>
    <property type="evidence" value="ECO:0007669"/>
    <property type="project" value="UniProtKB-ARBA"/>
</dbReference>
<evidence type="ECO:0000256" key="2">
    <source>
        <dbReference type="ARBA" id="ARBA00006772"/>
    </source>
</evidence>
<evidence type="ECO:0000313" key="7">
    <source>
        <dbReference type="EMBL" id="KAK7494027.1"/>
    </source>
</evidence>
<gene>
    <name evidence="7" type="ORF">BaRGS_00014685</name>
</gene>
<reference evidence="7 8" key="1">
    <citation type="journal article" date="2023" name="Sci. Data">
        <title>Genome assembly of the Korean intertidal mud-creeper Batillaria attramentaria.</title>
        <authorList>
            <person name="Patra A.K."/>
            <person name="Ho P.T."/>
            <person name="Jun S."/>
            <person name="Lee S.J."/>
            <person name="Kim Y."/>
            <person name="Won Y.J."/>
        </authorList>
    </citation>
    <scope>NUCLEOTIDE SEQUENCE [LARGE SCALE GENOMIC DNA]</scope>
    <source>
        <strain evidence="7">Wonlab-2016</strain>
    </source>
</reference>
<evidence type="ECO:0000256" key="6">
    <source>
        <dbReference type="SAM" id="Phobius"/>
    </source>
</evidence>
<evidence type="ECO:0000256" key="5">
    <source>
        <dbReference type="ARBA" id="ARBA00023136"/>
    </source>
</evidence>
<name>A0ABD0L3N3_9CAEN</name>
<organism evidence="7 8">
    <name type="scientific">Batillaria attramentaria</name>
    <dbReference type="NCBI Taxonomy" id="370345"/>
    <lineage>
        <taxon>Eukaryota</taxon>
        <taxon>Metazoa</taxon>
        <taxon>Spiralia</taxon>
        <taxon>Lophotrochozoa</taxon>
        <taxon>Mollusca</taxon>
        <taxon>Gastropoda</taxon>
        <taxon>Caenogastropoda</taxon>
        <taxon>Sorbeoconcha</taxon>
        <taxon>Cerithioidea</taxon>
        <taxon>Batillariidae</taxon>
        <taxon>Batillaria</taxon>
    </lineage>
</organism>
<evidence type="ECO:0000256" key="4">
    <source>
        <dbReference type="ARBA" id="ARBA00022989"/>
    </source>
</evidence>
<protein>
    <submittedName>
        <fullName evidence="7">Uncharacterized protein</fullName>
    </submittedName>
</protein>
<proteinExistence type="inferred from homology"/>
<dbReference type="PANTHER" id="PTHR10283:SF135">
    <property type="entry name" value="SOLUTE CARRIER FAMILY 13 MEMBER 5"/>
    <property type="match status" value="1"/>
</dbReference>
<feature type="transmembrane region" description="Helical" evidence="6">
    <location>
        <begin position="122"/>
        <end position="154"/>
    </location>
</feature>
<evidence type="ECO:0000313" key="8">
    <source>
        <dbReference type="Proteomes" id="UP001519460"/>
    </source>
</evidence>
<comment type="subcellular location">
    <subcellularLocation>
        <location evidence="1">Membrane</location>
        <topology evidence="1">Multi-pass membrane protein</topology>
    </subcellularLocation>
</comment>
<dbReference type="Proteomes" id="UP001519460">
    <property type="component" value="Unassembled WGS sequence"/>
</dbReference>
<comment type="caution">
    <text evidence="7">The sequence shown here is derived from an EMBL/GenBank/DDBJ whole genome shotgun (WGS) entry which is preliminary data.</text>
</comment>